<dbReference type="EMBL" id="MZGJ01000025">
    <property type="protein sequence ID" value="OQX50670.1"/>
    <property type="molecule type" value="Genomic_DNA"/>
</dbReference>
<reference evidence="2" key="1">
    <citation type="submission" date="2017-03" db="EMBL/GenBank/DDBJ databases">
        <title>Novel pathways for hydrocarbon cycling and metabolic interdependencies in hydrothermal sediment communities.</title>
        <authorList>
            <person name="Dombrowski N."/>
            <person name="Seitz K."/>
            <person name="Teske A."/>
            <person name="Baker B."/>
        </authorList>
    </citation>
    <scope>NUCLEOTIDE SEQUENCE [LARGE SCALE GENOMIC DNA]</scope>
</reference>
<proteinExistence type="predicted"/>
<evidence type="ECO:0000313" key="1">
    <source>
        <dbReference type="EMBL" id="OQX50670.1"/>
    </source>
</evidence>
<dbReference type="PANTHER" id="PTHR42967">
    <property type="entry name" value="METAL DEPENDENT HYDROLASE"/>
    <property type="match status" value="1"/>
</dbReference>
<dbReference type="Gene3D" id="3.60.15.10">
    <property type="entry name" value="Ribonuclease Z/Hydroxyacylglutathione hydrolase-like"/>
    <property type="match status" value="1"/>
</dbReference>
<organism evidence="1 2">
    <name type="scientific">candidate division CPR3 bacterium 4484_211</name>
    <dbReference type="NCBI Taxonomy" id="1968527"/>
    <lineage>
        <taxon>Bacteria</taxon>
        <taxon>Bacteria division CPR3</taxon>
    </lineage>
</organism>
<dbReference type="Pfam" id="PF13483">
    <property type="entry name" value="Lactamase_B_3"/>
    <property type="match status" value="1"/>
</dbReference>
<dbReference type="STRING" id="1968527.B5M47_03490"/>
<accession>A0A1W9NXE1</accession>
<gene>
    <name evidence="1" type="ORF">B5M47_03490</name>
</gene>
<protein>
    <recommendedName>
        <fullName evidence="3">Lactamase</fullName>
    </recommendedName>
</protein>
<dbReference type="PANTHER" id="PTHR42967:SF1">
    <property type="entry name" value="MBL FOLD METALLO-HYDROLASE"/>
    <property type="match status" value="1"/>
</dbReference>
<dbReference type="SUPFAM" id="SSF56281">
    <property type="entry name" value="Metallo-hydrolase/oxidoreductase"/>
    <property type="match status" value="1"/>
</dbReference>
<name>A0A1W9NXE1_UNCC3</name>
<sequence>MEIRYLGWSAFKIIHEQTVVIIDPFDPDKVGLPWEKQSADIVCVTHNHFDHNYVEGVEGFGKLINSPGEYEAEGVNVFGILSFHDEKQGRERGFNTMYRLEMGGFCVAHLGDLGTKLTQDQVEDLGSVDVLIIPVGGKYTINYETAAEVVAQIEPALVIPCHYQVPGVKIEGIDPLEKFLEEMGETGELARKKLKLTSRSQLPDETEVVVLVKS</sequence>
<dbReference type="AlphaFoldDB" id="A0A1W9NXE1"/>
<dbReference type="InterPro" id="IPR036866">
    <property type="entry name" value="RibonucZ/Hydroxyglut_hydro"/>
</dbReference>
<evidence type="ECO:0000313" key="2">
    <source>
        <dbReference type="Proteomes" id="UP000192520"/>
    </source>
</evidence>
<evidence type="ECO:0008006" key="3">
    <source>
        <dbReference type="Google" id="ProtNLM"/>
    </source>
</evidence>
<comment type="caution">
    <text evidence="1">The sequence shown here is derived from an EMBL/GenBank/DDBJ whole genome shotgun (WGS) entry which is preliminary data.</text>
</comment>
<dbReference type="Proteomes" id="UP000192520">
    <property type="component" value="Unassembled WGS sequence"/>
</dbReference>